<evidence type="ECO:0000259" key="5">
    <source>
        <dbReference type="PROSITE" id="PS50977"/>
    </source>
</evidence>
<protein>
    <submittedName>
        <fullName evidence="6">Helix-turn-helix domain-containing protein</fullName>
    </submittedName>
</protein>
<dbReference type="PRINTS" id="PR00455">
    <property type="entry name" value="HTHTETR"/>
</dbReference>
<gene>
    <name evidence="6" type="ORF">AACH06_23360</name>
</gene>
<sequence length="202" mass="21756">MSESWPETLTVRERLVEAAAQLFARRGFASTSIGEVAQAAGILKGNVAYYFKSKDDLLTAVIHAQRDRLMAELQPPAAEAGDDVRSAVMRLLRQVRGSAADLALHGCPVGSLAGEMGRTHAARHADAAGLLLGLETFLHQQFERVMPAGDARRCAEHLLALLQGAAVLAQAHRDAGVVERQVDQAEVWLDTVLARFPASAKR</sequence>
<dbReference type="Gene3D" id="1.10.357.10">
    <property type="entry name" value="Tetracycline Repressor, domain 2"/>
    <property type="match status" value="1"/>
</dbReference>
<dbReference type="InterPro" id="IPR001647">
    <property type="entry name" value="HTH_TetR"/>
</dbReference>
<evidence type="ECO:0000256" key="4">
    <source>
        <dbReference type="PROSITE-ProRule" id="PRU00335"/>
    </source>
</evidence>
<dbReference type="SUPFAM" id="SSF46689">
    <property type="entry name" value="Homeodomain-like"/>
    <property type="match status" value="1"/>
</dbReference>
<dbReference type="EMBL" id="JBBUTG010000021">
    <property type="protein sequence ID" value="MEK8033772.1"/>
    <property type="molecule type" value="Genomic_DNA"/>
</dbReference>
<keyword evidence="3" id="KW-0804">Transcription</keyword>
<keyword evidence="7" id="KW-1185">Reference proteome</keyword>
<proteinExistence type="predicted"/>
<dbReference type="Proteomes" id="UP001371218">
    <property type="component" value="Unassembled WGS sequence"/>
</dbReference>
<comment type="caution">
    <text evidence="6">The sequence shown here is derived from an EMBL/GenBank/DDBJ whole genome shotgun (WGS) entry which is preliminary data.</text>
</comment>
<keyword evidence="2 4" id="KW-0238">DNA-binding</keyword>
<dbReference type="Pfam" id="PF21993">
    <property type="entry name" value="TetR_C_13_2"/>
    <property type="match status" value="1"/>
</dbReference>
<reference evidence="6 7" key="1">
    <citation type="submission" date="2024-04" db="EMBL/GenBank/DDBJ databases">
        <title>Novel species of the genus Ideonella isolated from streams.</title>
        <authorList>
            <person name="Lu H."/>
        </authorList>
    </citation>
    <scope>NUCLEOTIDE SEQUENCE [LARGE SCALE GENOMIC DNA]</scope>
    <source>
        <strain evidence="6 7">DXS29W</strain>
    </source>
</reference>
<dbReference type="InterPro" id="IPR054156">
    <property type="entry name" value="YxaF_TetR_C"/>
</dbReference>
<evidence type="ECO:0000256" key="3">
    <source>
        <dbReference type="ARBA" id="ARBA00023163"/>
    </source>
</evidence>
<dbReference type="PROSITE" id="PS50977">
    <property type="entry name" value="HTH_TETR_2"/>
    <property type="match status" value="1"/>
</dbReference>
<dbReference type="InterPro" id="IPR009057">
    <property type="entry name" value="Homeodomain-like_sf"/>
</dbReference>
<dbReference type="RefSeq" id="WP_341428196.1">
    <property type="nucleotide sequence ID" value="NZ_JBBUTG010000021.1"/>
</dbReference>
<evidence type="ECO:0000313" key="7">
    <source>
        <dbReference type="Proteomes" id="UP001371218"/>
    </source>
</evidence>
<evidence type="ECO:0000256" key="1">
    <source>
        <dbReference type="ARBA" id="ARBA00023015"/>
    </source>
</evidence>
<accession>A0ABU9BUX8</accession>
<dbReference type="SUPFAM" id="SSF48498">
    <property type="entry name" value="Tetracyclin repressor-like, C-terminal domain"/>
    <property type="match status" value="1"/>
</dbReference>
<name>A0ABU9BUX8_9BURK</name>
<dbReference type="InterPro" id="IPR036271">
    <property type="entry name" value="Tet_transcr_reg_TetR-rel_C_sf"/>
</dbReference>
<feature type="DNA-binding region" description="H-T-H motif" evidence="4">
    <location>
        <begin position="32"/>
        <end position="51"/>
    </location>
</feature>
<evidence type="ECO:0000313" key="6">
    <source>
        <dbReference type="EMBL" id="MEK8033772.1"/>
    </source>
</evidence>
<evidence type="ECO:0000256" key="2">
    <source>
        <dbReference type="ARBA" id="ARBA00023125"/>
    </source>
</evidence>
<feature type="domain" description="HTH tetR-type" evidence="5">
    <location>
        <begin position="9"/>
        <end position="69"/>
    </location>
</feature>
<dbReference type="Pfam" id="PF00440">
    <property type="entry name" value="TetR_N"/>
    <property type="match status" value="1"/>
</dbReference>
<dbReference type="PANTHER" id="PTHR47506:SF3">
    <property type="entry name" value="HTH-TYPE TRANSCRIPTIONAL REGULATOR LMRA"/>
    <property type="match status" value="1"/>
</dbReference>
<organism evidence="6 7">
    <name type="scientific">Ideonella lacteola</name>
    <dbReference type="NCBI Taxonomy" id="2984193"/>
    <lineage>
        <taxon>Bacteria</taxon>
        <taxon>Pseudomonadati</taxon>
        <taxon>Pseudomonadota</taxon>
        <taxon>Betaproteobacteria</taxon>
        <taxon>Burkholderiales</taxon>
        <taxon>Sphaerotilaceae</taxon>
        <taxon>Ideonella</taxon>
    </lineage>
</organism>
<keyword evidence="1" id="KW-0805">Transcription regulation</keyword>
<dbReference type="PANTHER" id="PTHR47506">
    <property type="entry name" value="TRANSCRIPTIONAL REGULATORY PROTEIN"/>
    <property type="match status" value="1"/>
</dbReference>